<dbReference type="Pfam" id="PF00144">
    <property type="entry name" value="Beta-lactamase"/>
    <property type="match status" value="1"/>
</dbReference>
<dbReference type="Gene3D" id="3.40.710.10">
    <property type="entry name" value="DD-peptidase/beta-lactamase superfamily"/>
    <property type="match status" value="1"/>
</dbReference>
<dbReference type="AlphaFoldDB" id="A0A2S8G9T5"/>
<dbReference type="InterPro" id="IPR001466">
    <property type="entry name" value="Beta-lactam-related"/>
</dbReference>
<dbReference type="Proteomes" id="UP000239388">
    <property type="component" value="Unassembled WGS sequence"/>
</dbReference>
<evidence type="ECO:0000259" key="1">
    <source>
        <dbReference type="Pfam" id="PF00144"/>
    </source>
</evidence>
<evidence type="ECO:0000313" key="3">
    <source>
        <dbReference type="Proteomes" id="UP000239388"/>
    </source>
</evidence>
<dbReference type="RefSeq" id="WP_105351725.1">
    <property type="nucleotide sequence ID" value="NZ_PUIB01000006.1"/>
</dbReference>
<proteinExistence type="predicted"/>
<sequence length="390" mass="43458">MSRLLAFVIALSGWFVAPLWAAEIDFPQAPPRTQGIQAKRLREMSQWVRAEQHDVRAMLVVRRGKLVFEWYAAGVTRDHNHNVFSVTKSVVATLAGAAIQQGKLSGVDVTLAELFPDAKYLAKDPIKANITLGQLLSMQAGLPVTRGNKPKQDPQRILFDRVHSAADRGRFVLRLPLESKPGEKFIYNNNEPQLVASALQQAYGTDIRQIGHQLLFDPLKFQNVGWLFPDQTGQYPGGYGLRLRAIDMAKLGQLYLQQGTWNSEAILSEPWCQKATSDQTGTGYGYFWWNAPGSDGQQPFSAKGVRGQRIYVDPQKELIFVVASDLPPEQVNPVMHQLIDQFVIPSVESPMALAEDAEESQLLKAELAQAARFLSPHRNGLPATRLPQPR</sequence>
<dbReference type="PANTHER" id="PTHR43283">
    <property type="entry name" value="BETA-LACTAMASE-RELATED"/>
    <property type="match status" value="1"/>
</dbReference>
<gene>
    <name evidence="2" type="ORF">C5Y98_03675</name>
</gene>
<organism evidence="2 3">
    <name type="scientific">Blastopirellula marina</name>
    <dbReference type="NCBI Taxonomy" id="124"/>
    <lineage>
        <taxon>Bacteria</taxon>
        <taxon>Pseudomonadati</taxon>
        <taxon>Planctomycetota</taxon>
        <taxon>Planctomycetia</taxon>
        <taxon>Pirellulales</taxon>
        <taxon>Pirellulaceae</taxon>
        <taxon>Blastopirellula</taxon>
    </lineage>
</organism>
<protein>
    <recommendedName>
        <fullName evidence="1">Beta-lactamase-related domain-containing protein</fullName>
    </recommendedName>
</protein>
<dbReference type="InterPro" id="IPR050789">
    <property type="entry name" value="Diverse_Enzym_Activities"/>
</dbReference>
<name>A0A2S8G9T5_9BACT</name>
<reference evidence="2 3" key="1">
    <citation type="submission" date="2018-02" db="EMBL/GenBank/DDBJ databases">
        <title>Comparative genomes isolates from brazilian mangrove.</title>
        <authorList>
            <person name="Araujo J.E."/>
            <person name="Taketani R.G."/>
            <person name="Silva M.C.P."/>
            <person name="Loureco M.V."/>
            <person name="Andreote F.D."/>
        </authorList>
    </citation>
    <scope>NUCLEOTIDE SEQUENCE [LARGE SCALE GENOMIC DNA]</scope>
    <source>
        <strain evidence="2 3">NAP PRIS-MGV</strain>
    </source>
</reference>
<accession>A0A2S8G9T5</accession>
<comment type="caution">
    <text evidence="2">The sequence shown here is derived from an EMBL/GenBank/DDBJ whole genome shotgun (WGS) entry which is preliminary data.</text>
</comment>
<evidence type="ECO:0000313" key="2">
    <source>
        <dbReference type="EMBL" id="PQO41070.1"/>
    </source>
</evidence>
<dbReference type="EMBL" id="PUIB01000006">
    <property type="protein sequence ID" value="PQO41070.1"/>
    <property type="molecule type" value="Genomic_DNA"/>
</dbReference>
<feature type="domain" description="Beta-lactamase-related" evidence="1">
    <location>
        <begin position="57"/>
        <end position="337"/>
    </location>
</feature>
<dbReference type="InterPro" id="IPR012338">
    <property type="entry name" value="Beta-lactam/transpept-like"/>
</dbReference>
<dbReference type="OrthoDB" id="9773047at2"/>
<dbReference type="SUPFAM" id="SSF56601">
    <property type="entry name" value="beta-lactamase/transpeptidase-like"/>
    <property type="match status" value="1"/>
</dbReference>
<dbReference type="PANTHER" id="PTHR43283:SF7">
    <property type="entry name" value="BETA-LACTAMASE-RELATED DOMAIN-CONTAINING PROTEIN"/>
    <property type="match status" value="1"/>
</dbReference>